<reference evidence="1 2" key="1">
    <citation type="journal article" date="2009" name="J. Bacteriol.">
        <title>Genome sequence of Azotobacter vinelandii, an obligate aerobe specialized to support diverse anaerobic metabolic processes.</title>
        <authorList>
            <person name="Setubal J.C."/>
            <person name="dos Santos P."/>
            <person name="Goldman B.S."/>
            <person name="Ertesvag H."/>
            <person name="Espin G."/>
            <person name="Rubio L.M."/>
            <person name="Valla S."/>
            <person name="Almeida N.F."/>
            <person name="Balasubramanian D."/>
            <person name="Cromes L."/>
            <person name="Curatti L."/>
            <person name="Du Z."/>
            <person name="Godsy E."/>
            <person name="Goodner B."/>
            <person name="Hellner-Burris K."/>
            <person name="Hernandez J.A."/>
            <person name="Houmiel K."/>
            <person name="Imperial J."/>
            <person name="Kennedy C."/>
            <person name="Larson T.J."/>
            <person name="Latreille P."/>
            <person name="Ligon L.S."/>
            <person name="Lu J."/>
            <person name="Maerk M."/>
            <person name="Miller N.M."/>
            <person name="Norton S."/>
            <person name="O'Carroll I.P."/>
            <person name="Paulsen I."/>
            <person name="Raulfs E.C."/>
            <person name="Roemer R."/>
            <person name="Rosser J."/>
            <person name="Segura D."/>
            <person name="Slater S."/>
            <person name="Stricklin S.L."/>
            <person name="Studholme D.J."/>
            <person name="Sun J."/>
            <person name="Viana C.J."/>
            <person name="Wallin E."/>
            <person name="Wang B."/>
            <person name="Wheeler C."/>
            <person name="Zhu H."/>
            <person name="Dean D.R."/>
            <person name="Dixon R."/>
            <person name="Wood D."/>
        </authorList>
    </citation>
    <scope>NUCLEOTIDE SEQUENCE [LARGE SCALE GENOMIC DNA]</scope>
    <source>
        <strain evidence="2">DJ / ATCC BAA-1303</strain>
    </source>
</reference>
<dbReference type="Proteomes" id="UP000002424">
    <property type="component" value="Chromosome"/>
</dbReference>
<evidence type="ECO:0000313" key="1">
    <source>
        <dbReference type="EMBL" id="ACO78739.1"/>
    </source>
</evidence>
<keyword evidence="2" id="KW-1185">Reference proteome</keyword>
<dbReference type="AlphaFoldDB" id="C1DIQ8"/>
<accession>C1DIQ8</accession>
<dbReference type="KEGG" id="avn:Avin_25590"/>
<organism evidence="1 2">
    <name type="scientific">Azotobacter vinelandii (strain DJ / ATCC BAA-1303)</name>
    <dbReference type="NCBI Taxonomy" id="322710"/>
    <lineage>
        <taxon>Bacteria</taxon>
        <taxon>Pseudomonadati</taxon>
        <taxon>Pseudomonadota</taxon>
        <taxon>Gammaproteobacteria</taxon>
        <taxon>Pseudomonadales</taxon>
        <taxon>Pseudomonadaceae</taxon>
        <taxon>Azotobacter</taxon>
    </lineage>
</organism>
<dbReference type="HOGENOM" id="CLU_3284208_0_0_6"/>
<name>C1DIQ8_AZOVD</name>
<gene>
    <name evidence="1" type="ordered locus">Avin_25590</name>
</gene>
<dbReference type="EnsemblBacteria" id="ACO78739">
    <property type="protein sequence ID" value="ACO78739"/>
    <property type="gene ID" value="Avin_25590"/>
</dbReference>
<protein>
    <submittedName>
        <fullName evidence="1">Uncharacterized protein</fullName>
    </submittedName>
</protein>
<evidence type="ECO:0000313" key="2">
    <source>
        <dbReference type="Proteomes" id="UP000002424"/>
    </source>
</evidence>
<sequence>MKSLICPGITRRLGVSNADGGKAYRQQNEVLPPLPLPLKN</sequence>
<proteinExistence type="predicted"/>
<dbReference type="EMBL" id="CP001157">
    <property type="protein sequence ID" value="ACO78739.1"/>
    <property type="molecule type" value="Genomic_DNA"/>
</dbReference>